<evidence type="ECO:0000313" key="1">
    <source>
        <dbReference type="EMBL" id="TQV87230.1"/>
    </source>
</evidence>
<comment type="caution">
    <text evidence="1">The sequence shown here is derived from an EMBL/GenBank/DDBJ whole genome shotgun (WGS) entry which is preliminary data.</text>
</comment>
<dbReference type="OrthoDB" id="5828847at2"/>
<organism evidence="1 2">
    <name type="scientific">Aliikangiella coralliicola</name>
    <dbReference type="NCBI Taxonomy" id="2592383"/>
    <lineage>
        <taxon>Bacteria</taxon>
        <taxon>Pseudomonadati</taxon>
        <taxon>Pseudomonadota</taxon>
        <taxon>Gammaproteobacteria</taxon>
        <taxon>Oceanospirillales</taxon>
        <taxon>Pleioneaceae</taxon>
        <taxon>Aliikangiella</taxon>
    </lineage>
</organism>
<gene>
    <name evidence="1" type="ORF">FLL46_14775</name>
</gene>
<sequence>MEQPIHNLISLFNQLGLDSSDEAIKDFIGRNKPIPDDVELHNADFWNVSQSSFLKQVIDDDADWAEVVDQLNVMLR</sequence>
<dbReference type="Pfam" id="PF10982">
    <property type="entry name" value="DUF2789"/>
    <property type="match status" value="1"/>
</dbReference>
<accession>A0A545UCP4</accession>
<dbReference type="EMBL" id="VIKS01000009">
    <property type="protein sequence ID" value="TQV87230.1"/>
    <property type="molecule type" value="Genomic_DNA"/>
</dbReference>
<keyword evidence="2" id="KW-1185">Reference proteome</keyword>
<name>A0A545UCP4_9GAMM</name>
<reference evidence="1 2" key="1">
    <citation type="submission" date="2019-07" db="EMBL/GenBank/DDBJ databases">
        <title>Draft genome for Aliikangiella sp. M105.</title>
        <authorList>
            <person name="Wang G."/>
        </authorList>
    </citation>
    <scope>NUCLEOTIDE SEQUENCE [LARGE SCALE GENOMIC DNA]</scope>
    <source>
        <strain evidence="1 2">M105</strain>
    </source>
</reference>
<evidence type="ECO:0000313" key="2">
    <source>
        <dbReference type="Proteomes" id="UP000315439"/>
    </source>
</evidence>
<dbReference type="Gene3D" id="1.10.10.1130">
    <property type="entry name" value="Uncharacterised protein PF10982, DUF2789"/>
    <property type="match status" value="1"/>
</dbReference>
<dbReference type="InterPro" id="IPR038086">
    <property type="entry name" value="DUF2789_sf"/>
</dbReference>
<dbReference type="AlphaFoldDB" id="A0A545UCP4"/>
<protein>
    <submittedName>
        <fullName evidence="1">DUF2789 domain-containing protein</fullName>
    </submittedName>
</protein>
<proteinExistence type="predicted"/>
<dbReference type="InterPro" id="IPR021250">
    <property type="entry name" value="DUF2789"/>
</dbReference>
<dbReference type="Proteomes" id="UP000315439">
    <property type="component" value="Unassembled WGS sequence"/>
</dbReference>